<dbReference type="PANTHER" id="PTHR37625">
    <property type="entry name" value="OUTER MEMBRANE LIPOPROTEIN-RELATED"/>
    <property type="match status" value="1"/>
</dbReference>
<evidence type="ECO:0000313" key="1">
    <source>
        <dbReference type="EMBL" id="EFJ6484479.1"/>
    </source>
</evidence>
<dbReference type="AlphaFoldDB" id="A0A085PB33"/>
<dbReference type="Proteomes" id="UP000555763">
    <property type="component" value="Unassembled WGS sequence"/>
</dbReference>
<protein>
    <submittedName>
        <fullName evidence="2">Type VI secretion system lipoprotein TssJ</fullName>
    </submittedName>
</protein>
<dbReference type="EMBL" id="AATLZG010000056">
    <property type="protein sequence ID" value="EFM8157207.1"/>
    <property type="molecule type" value="Genomic_DNA"/>
</dbReference>
<dbReference type="EMBL" id="AATCLQ010000072">
    <property type="protein sequence ID" value="EFJ6484479.1"/>
    <property type="molecule type" value="Genomic_DNA"/>
</dbReference>
<reference evidence="2 3" key="2">
    <citation type="submission" date="2020-02" db="EMBL/GenBank/DDBJ databases">
        <authorList>
            <consortium name="PulseNet: The National Subtyping Network for Foodborne Disease Surveillance"/>
            <person name="Tarr C.L."/>
            <person name="Trees E."/>
            <person name="Katz L.S."/>
            <person name="Carleton-Romer H.A."/>
            <person name="Stroika S."/>
            <person name="Kucerova Z."/>
            <person name="Roache K.F."/>
            <person name="Sabol A.L."/>
            <person name="Besser J."/>
            <person name="Gerner-Smidt P."/>
        </authorList>
    </citation>
    <scope>NUCLEOTIDE SEQUENCE [LARGE SCALE GENOMIC DNA]</scope>
    <source>
        <strain evidence="2 3">PNUSAE002719</strain>
    </source>
</reference>
<proteinExistence type="predicted"/>
<evidence type="ECO:0000313" key="3">
    <source>
        <dbReference type="Proteomes" id="UP000555763"/>
    </source>
</evidence>
<dbReference type="Gene3D" id="2.60.40.4150">
    <property type="entry name" value="Type VI secretion system, lipoprotein SciN"/>
    <property type="match status" value="1"/>
</dbReference>
<organism evidence="2 3">
    <name type="scientific">Escherichia coli</name>
    <dbReference type="NCBI Taxonomy" id="562"/>
    <lineage>
        <taxon>Bacteria</taxon>
        <taxon>Pseudomonadati</taxon>
        <taxon>Pseudomonadota</taxon>
        <taxon>Gammaproteobacteria</taxon>
        <taxon>Enterobacterales</taxon>
        <taxon>Enterobacteriaceae</taxon>
        <taxon>Escherichia</taxon>
    </lineage>
</organism>
<dbReference type="Proteomes" id="UP000711811">
    <property type="component" value="Unassembled WGS sequence"/>
</dbReference>
<dbReference type="InterPro" id="IPR038706">
    <property type="entry name" value="Type_VI_SciN-like_sf"/>
</dbReference>
<dbReference type="InterPro" id="IPR017734">
    <property type="entry name" value="T6SS_SciN"/>
</dbReference>
<reference evidence="1" key="1">
    <citation type="submission" date="2020-02" db="EMBL/GenBank/DDBJ databases">
        <authorList>
            <person name="Ashton P.M."/>
            <person name="Dallman T."/>
            <person name="Nair S."/>
            <person name="De Pinna E."/>
            <person name="Peters T."/>
            <person name="Grant K."/>
        </authorList>
    </citation>
    <scope>NUCLEOTIDE SEQUENCE</scope>
    <source>
        <strain evidence="1">93335</strain>
    </source>
</reference>
<dbReference type="Pfam" id="PF12790">
    <property type="entry name" value="T6SS-SciN"/>
    <property type="match status" value="1"/>
</dbReference>
<dbReference type="PROSITE" id="PS51257">
    <property type="entry name" value="PROKAR_LIPOPROTEIN"/>
    <property type="match status" value="1"/>
</dbReference>
<keyword evidence="2" id="KW-0449">Lipoprotein</keyword>
<gene>
    <name evidence="2" type="primary">tssJ</name>
    <name evidence="1" type="ORF">A2J79_004913</name>
    <name evidence="2" type="ORF">A5U30_004965</name>
</gene>
<sequence>MAIIAGKTGYGLIIALFSLSLSGCGLTQRVADGTVSATKSLFYRQIKTLHLDIRAREAINTSAAGIPLSVVVRIYQLKDNRNFDSADYQALFTGDSEILAGDIIAQKDVWLQPGGSVAVDMPLDDAAKFTGVAAMFLEPDRKKNTWRVVLSRDELEPDTPRLIEVSGNTLTLLPVKDK</sequence>
<name>A0A085PB33_ECOLX</name>
<evidence type="ECO:0000313" key="2">
    <source>
        <dbReference type="EMBL" id="EFM8157207.1"/>
    </source>
</evidence>
<dbReference type="PANTHER" id="PTHR37625:SF4">
    <property type="entry name" value="OUTER MEMBRANE LIPOPROTEIN"/>
    <property type="match status" value="1"/>
</dbReference>
<dbReference type="RefSeq" id="WP_033805382.1">
    <property type="nucleotide sequence ID" value="NZ_CCVO01000051.1"/>
</dbReference>
<comment type="caution">
    <text evidence="2">The sequence shown here is derived from an EMBL/GenBank/DDBJ whole genome shotgun (WGS) entry which is preliminary data.</text>
</comment>
<dbReference type="NCBIfam" id="TIGR03352">
    <property type="entry name" value="VI_chp_3"/>
    <property type="match status" value="1"/>
</dbReference>
<accession>A0A085PB33</accession>